<evidence type="ECO:0000256" key="2">
    <source>
        <dbReference type="ARBA" id="ARBA00022980"/>
    </source>
</evidence>
<dbReference type="Proteomes" id="UP000470772">
    <property type="component" value="Unassembled WGS sequence"/>
</dbReference>
<sequence length="85" mass="9675">MPKPYLRSRSISKIKVRTPSGKVNVHYESKKNSTPKCKCGKTLNGVKDNFHKHSKSEKKVNRPYGGTLCHSCLERLIKKSYRGSL</sequence>
<dbReference type="GO" id="GO:0005840">
    <property type="term" value="C:ribosome"/>
    <property type="evidence" value="ECO:0007669"/>
    <property type="project" value="UniProtKB-KW"/>
</dbReference>
<comment type="similarity">
    <text evidence="1 4">Belongs to the eukaryotic ribosomal protein eL34 family.</text>
</comment>
<keyword evidence="3 4" id="KW-0687">Ribonucleoprotein</keyword>
<dbReference type="HAMAP" id="MF_00349">
    <property type="entry name" value="Ribosomal_eL34"/>
    <property type="match status" value="1"/>
</dbReference>
<gene>
    <name evidence="4" type="primary">rpl34e</name>
    <name evidence="5" type="ORF">GC250_03515</name>
</gene>
<dbReference type="GO" id="GO:0003735">
    <property type="term" value="F:structural constituent of ribosome"/>
    <property type="evidence" value="ECO:0007669"/>
    <property type="project" value="InterPro"/>
</dbReference>
<keyword evidence="6" id="KW-1185">Reference proteome</keyword>
<dbReference type="InterPro" id="IPR047868">
    <property type="entry name" value="Ribosomal_L34e_arc-type"/>
</dbReference>
<keyword evidence="2 4" id="KW-0689">Ribosomal protein</keyword>
<dbReference type="EMBL" id="WGGD01000005">
    <property type="protein sequence ID" value="MUN28534.1"/>
    <property type="molecule type" value="Genomic_DNA"/>
</dbReference>
<protein>
    <recommendedName>
        <fullName evidence="4">Large ribosomal subunit protein eL34</fullName>
    </recommendedName>
</protein>
<evidence type="ECO:0000256" key="4">
    <source>
        <dbReference type="HAMAP-Rule" id="MF_00349"/>
    </source>
</evidence>
<dbReference type="Pfam" id="PF01199">
    <property type="entry name" value="Ribosomal_L34e"/>
    <property type="match status" value="1"/>
</dbReference>
<comment type="caution">
    <text evidence="5">The sequence shown here is derived from an EMBL/GenBank/DDBJ whole genome shotgun (WGS) entry which is preliminary data.</text>
</comment>
<dbReference type="RefSeq" id="WP_054838624.1">
    <property type="nucleotide sequence ID" value="NZ_BBBY01000014.1"/>
</dbReference>
<dbReference type="InterPro" id="IPR008195">
    <property type="entry name" value="Ribosomal_eL34"/>
</dbReference>
<dbReference type="PRINTS" id="PR01250">
    <property type="entry name" value="RIBOSOMALL34"/>
</dbReference>
<dbReference type="AlphaFoldDB" id="A0A6A9QIN7"/>
<proteinExistence type="inferred from homology"/>
<evidence type="ECO:0000256" key="1">
    <source>
        <dbReference type="ARBA" id="ARBA00009875"/>
    </source>
</evidence>
<evidence type="ECO:0000256" key="3">
    <source>
        <dbReference type="ARBA" id="ARBA00023274"/>
    </source>
</evidence>
<dbReference type="GO" id="GO:0006412">
    <property type="term" value="P:translation"/>
    <property type="evidence" value="ECO:0007669"/>
    <property type="project" value="UniProtKB-UniRule"/>
</dbReference>
<dbReference type="OrthoDB" id="43096at2157"/>
<organism evidence="5 6">
    <name type="scientific">Sulfuracidifex metallicus DSM 6482 = JCM 9184</name>
    <dbReference type="NCBI Taxonomy" id="523847"/>
    <lineage>
        <taxon>Archaea</taxon>
        <taxon>Thermoproteota</taxon>
        <taxon>Thermoprotei</taxon>
        <taxon>Sulfolobales</taxon>
        <taxon>Sulfolobaceae</taxon>
        <taxon>Sulfuracidifex</taxon>
    </lineage>
</organism>
<evidence type="ECO:0000313" key="5">
    <source>
        <dbReference type="EMBL" id="MUN28534.1"/>
    </source>
</evidence>
<accession>A0A6A9QIN7</accession>
<evidence type="ECO:0000313" key="6">
    <source>
        <dbReference type="Proteomes" id="UP000470772"/>
    </source>
</evidence>
<reference evidence="5 6" key="1">
    <citation type="submission" date="2019-10" db="EMBL/GenBank/DDBJ databases">
        <title>Sequencing and Assembly of Multiple Reported Metal-Biooxidizing Members of the Extremely Thermoacidophilic Archaeal Family Sulfolobaceae.</title>
        <authorList>
            <person name="Counts J.A."/>
            <person name="Kelly R.M."/>
        </authorList>
    </citation>
    <scope>NUCLEOTIDE SEQUENCE [LARGE SCALE GENOMIC DNA]</scope>
    <source>
        <strain evidence="5 6">DSM 6482</strain>
    </source>
</reference>
<dbReference type="InterPro" id="IPR038562">
    <property type="entry name" value="Ribosomal_eL34_C_sf"/>
</dbReference>
<name>A0A6A9QIN7_SULME</name>
<dbReference type="GO" id="GO:1990904">
    <property type="term" value="C:ribonucleoprotein complex"/>
    <property type="evidence" value="ECO:0007669"/>
    <property type="project" value="UniProtKB-KW"/>
</dbReference>
<dbReference type="Gene3D" id="6.20.340.10">
    <property type="match status" value="1"/>
</dbReference>